<evidence type="ECO:0000256" key="7">
    <source>
        <dbReference type="ARBA" id="ARBA00022840"/>
    </source>
</evidence>
<feature type="binding site" evidence="8">
    <location>
        <position position="161"/>
    </location>
    <ligand>
        <name>substrate</name>
    </ligand>
</feature>
<keyword evidence="2 8" id="KW-0028">Amino-acid biosynthesis</keyword>
<dbReference type="GO" id="GO:0005829">
    <property type="term" value="C:cytosol"/>
    <property type="evidence" value="ECO:0007669"/>
    <property type="project" value="TreeGrafter"/>
</dbReference>
<feature type="binding site" evidence="8">
    <location>
        <begin position="181"/>
        <end position="182"/>
    </location>
    <ligand>
        <name>ATP</name>
        <dbReference type="ChEBI" id="CHEBI:30616"/>
    </ligand>
</feature>
<evidence type="ECO:0000256" key="8">
    <source>
        <dbReference type="HAMAP-Rule" id="MF_00456"/>
    </source>
</evidence>
<dbReference type="PIRSF" id="PIRSF000729">
    <property type="entry name" value="GK"/>
    <property type="match status" value="1"/>
</dbReference>
<dbReference type="Proteomes" id="UP001290462">
    <property type="component" value="Unassembled WGS sequence"/>
</dbReference>
<comment type="function">
    <text evidence="8">Catalyzes the transfer of a phosphate group to glutamate to form L-glutamate 5-phosphate.</text>
</comment>
<dbReference type="PANTHER" id="PTHR43654">
    <property type="entry name" value="GLUTAMATE 5-KINASE"/>
    <property type="match status" value="1"/>
</dbReference>
<keyword evidence="3 8" id="KW-0641">Proline biosynthesis</keyword>
<dbReference type="CDD" id="cd04242">
    <property type="entry name" value="AAK_G5K_ProB"/>
    <property type="match status" value="1"/>
</dbReference>
<dbReference type="InterPro" id="IPR019797">
    <property type="entry name" value="Glutamate_5-kinase_CS"/>
</dbReference>
<dbReference type="HAMAP" id="MF_00456">
    <property type="entry name" value="ProB"/>
    <property type="match status" value="1"/>
</dbReference>
<keyword evidence="4 8" id="KW-0808">Transferase</keyword>
<feature type="binding site" evidence="8">
    <location>
        <position position="58"/>
    </location>
    <ligand>
        <name>substrate</name>
    </ligand>
</feature>
<dbReference type="InterPro" id="IPR005715">
    <property type="entry name" value="Glu_5kinase/COase_Synthase"/>
</dbReference>
<comment type="similarity">
    <text evidence="8">Belongs to the glutamate 5-kinase family.</text>
</comment>
<dbReference type="PRINTS" id="PR00474">
    <property type="entry name" value="GLU5KINASE"/>
</dbReference>
<organism evidence="10 11">
    <name type="scientific">Carnobacterium maltaromaticum</name>
    <name type="common">Carnobacterium piscicola</name>
    <dbReference type="NCBI Taxonomy" id="2751"/>
    <lineage>
        <taxon>Bacteria</taxon>
        <taxon>Bacillati</taxon>
        <taxon>Bacillota</taxon>
        <taxon>Bacilli</taxon>
        <taxon>Lactobacillales</taxon>
        <taxon>Carnobacteriaceae</taxon>
        <taxon>Carnobacterium</taxon>
    </lineage>
</organism>
<comment type="caution">
    <text evidence="10">The sequence shown here is derived from an EMBL/GenBank/DDBJ whole genome shotgun (WGS) entry which is preliminary data.</text>
</comment>
<name>A0AAW9JWM8_CARML</name>
<dbReference type="InterPro" id="IPR011529">
    <property type="entry name" value="Glu_5kinase"/>
</dbReference>
<dbReference type="PANTHER" id="PTHR43654:SF1">
    <property type="entry name" value="ISOPENTENYL PHOSPHATE KINASE"/>
    <property type="match status" value="1"/>
</dbReference>
<dbReference type="GO" id="GO:0005524">
    <property type="term" value="F:ATP binding"/>
    <property type="evidence" value="ECO:0007669"/>
    <property type="project" value="UniProtKB-KW"/>
</dbReference>
<dbReference type="InterPro" id="IPR001057">
    <property type="entry name" value="Glu/AcGlu_kinase"/>
</dbReference>
<dbReference type="InterPro" id="IPR041739">
    <property type="entry name" value="G5K_ProB"/>
</dbReference>
<comment type="pathway">
    <text evidence="8">Amino-acid biosynthesis; L-proline biosynthesis; L-glutamate 5-semialdehyde from L-glutamate: step 1/2.</text>
</comment>
<dbReference type="FunFam" id="3.40.1160.10:FF:000018">
    <property type="entry name" value="Glutamate 5-kinase"/>
    <property type="match status" value="1"/>
</dbReference>
<evidence type="ECO:0000259" key="9">
    <source>
        <dbReference type="Pfam" id="PF00696"/>
    </source>
</evidence>
<dbReference type="PROSITE" id="PS00902">
    <property type="entry name" value="GLUTAMATE_5_KINASE"/>
    <property type="match status" value="1"/>
</dbReference>
<evidence type="ECO:0000313" key="10">
    <source>
        <dbReference type="EMBL" id="MDZ5759019.1"/>
    </source>
</evidence>
<dbReference type="EMBL" id="JAVBVO010000003">
    <property type="protein sequence ID" value="MDZ5759019.1"/>
    <property type="molecule type" value="Genomic_DNA"/>
</dbReference>
<keyword evidence="1 8" id="KW-0963">Cytoplasm</keyword>
<sequence>MVELSRAHLNTLKRIVIKVGTSTLMYPTGAINLQRIEKLAFVLTDLKNQGKEVILVSSGAIGVGCHRLKLTERPTTIPQQQAVAAVGQSELMSLYSNFFNNYSQVVGQVLLTRDVIEFPESRTNVTNTFNQLLAMDIIPIVNENDTVAVDELEHQTKFGDNDSLSALVTELTQADLLIMLSDIDGFYDKNPTVHQDACLFSEINEITADLLSLAGGNGSKFGTGGMITKLNAAEHVLNQDSQMILANGAEPTIIFEIMHGENIGTHFLKKKS</sequence>
<evidence type="ECO:0000256" key="1">
    <source>
        <dbReference type="ARBA" id="ARBA00022490"/>
    </source>
</evidence>
<dbReference type="NCBIfam" id="TIGR01027">
    <property type="entry name" value="proB"/>
    <property type="match status" value="1"/>
</dbReference>
<dbReference type="InterPro" id="IPR036393">
    <property type="entry name" value="AceGlu_kinase-like_sf"/>
</dbReference>
<dbReference type="GO" id="GO:0004349">
    <property type="term" value="F:glutamate 5-kinase activity"/>
    <property type="evidence" value="ECO:0007669"/>
    <property type="project" value="UniProtKB-UniRule"/>
</dbReference>
<keyword evidence="7 8" id="KW-0067">ATP-binding</keyword>
<feature type="binding site" evidence="8">
    <location>
        <begin position="223"/>
        <end position="229"/>
    </location>
    <ligand>
        <name>ATP</name>
        <dbReference type="ChEBI" id="CHEBI:30616"/>
    </ligand>
</feature>
<comment type="subcellular location">
    <subcellularLocation>
        <location evidence="8">Cytoplasm</location>
    </subcellularLocation>
</comment>
<dbReference type="AlphaFoldDB" id="A0AAW9JWM8"/>
<gene>
    <name evidence="8 10" type="primary">proB</name>
    <name evidence="10" type="ORF">RAK27_10155</name>
</gene>
<evidence type="ECO:0000256" key="2">
    <source>
        <dbReference type="ARBA" id="ARBA00022605"/>
    </source>
</evidence>
<dbReference type="EC" id="2.7.2.11" evidence="8"/>
<protein>
    <recommendedName>
        <fullName evidence="8">Glutamate 5-kinase</fullName>
        <ecNumber evidence="8">2.7.2.11</ecNumber>
    </recommendedName>
    <alternativeName>
        <fullName evidence="8">Gamma-glutamyl kinase</fullName>
        <shortName evidence="8">GK</shortName>
    </alternativeName>
</protein>
<feature type="binding site" evidence="8">
    <location>
        <position position="18"/>
    </location>
    <ligand>
        <name>ATP</name>
        <dbReference type="ChEBI" id="CHEBI:30616"/>
    </ligand>
</feature>
<dbReference type="Pfam" id="PF00696">
    <property type="entry name" value="AA_kinase"/>
    <property type="match status" value="1"/>
</dbReference>
<proteinExistence type="inferred from homology"/>
<feature type="domain" description="Aspartate/glutamate/uridylate kinase" evidence="9">
    <location>
        <begin position="13"/>
        <end position="245"/>
    </location>
</feature>
<dbReference type="RefSeq" id="WP_010054559.1">
    <property type="nucleotide sequence ID" value="NZ_CBCPHT010000001.1"/>
</dbReference>
<dbReference type="GO" id="GO:0055129">
    <property type="term" value="P:L-proline biosynthetic process"/>
    <property type="evidence" value="ECO:0007669"/>
    <property type="project" value="UniProtKB-UniRule"/>
</dbReference>
<evidence type="ECO:0000256" key="3">
    <source>
        <dbReference type="ARBA" id="ARBA00022650"/>
    </source>
</evidence>
<keyword evidence="6 8" id="KW-0418">Kinase</keyword>
<keyword evidence="5 8" id="KW-0547">Nucleotide-binding</keyword>
<dbReference type="Gene3D" id="3.40.1160.10">
    <property type="entry name" value="Acetylglutamate kinase-like"/>
    <property type="match status" value="1"/>
</dbReference>
<comment type="catalytic activity">
    <reaction evidence="8">
        <text>L-glutamate + ATP = L-glutamyl 5-phosphate + ADP</text>
        <dbReference type="Rhea" id="RHEA:14877"/>
        <dbReference type="ChEBI" id="CHEBI:29985"/>
        <dbReference type="ChEBI" id="CHEBI:30616"/>
        <dbReference type="ChEBI" id="CHEBI:58274"/>
        <dbReference type="ChEBI" id="CHEBI:456216"/>
        <dbReference type="EC" id="2.7.2.11"/>
    </reaction>
</comment>
<evidence type="ECO:0000313" key="11">
    <source>
        <dbReference type="Proteomes" id="UP001290462"/>
    </source>
</evidence>
<evidence type="ECO:0000256" key="6">
    <source>
        <dbReference type="ARBA" id="ARBA00022777"/>
    </source>
</evidence>
<evidence type="ECO:0000256" key="4">
    <source>
        <dbReference type="ARBA" id="ARBA00022679"/>
    </source>
</evidence>
<evidence type="ECO:0000256" key="5">
    <source>
        <dbReference type="ARBA" id="ARBA00022741"/>
    </source>
</evidence>
<feature type="binding site" evidence="8">
    <location>
        <position position="145"/>
    </location>
    <ligand>
        <name>substrate</name>
    </ligand>
</feature>
<dbReference type="InterPro" id="IPR001048">
    <property type="entry name" value="Asp/Glu/Uridylate_kinase"/>
</dbReference>
<accession>A0AAW9JWM8</accession>
<dbReference type="SUPFAM" id="SSF53633">
    <property type="entry name" value="Carbamate kinase-like"/>
    <property type="match status" value="1"/>
</dbReference>
<reference evidence="10" key="1">
    <citation type="submission" date="2023-08" db="EMBL/GenBank/DDBJ databases">
        <title>Genomic characterization of piscicolin 126 produced by Carnobacterium maltaromaticum CM22 strain isolated from salmon (Salmo salar).</title>
        <authorList>
            <person name="Gonzalez-Gragera E."/>
            <person name="Garcia-Lopez J.D."/>
            <person name="Teso-Perez C."/>
            <person name="Gimenez-Hernandez I."/>
            <person name="Peralta-Sanchez J.M."/>
            <person name="Valdivia E."/>
            <person name="Montalban-Lopez M."/>
            <person name="Martin-Platero A.M."/>
            <person name="Banos A."/>
            <person name="Martinez-Bueno M."/>
        </authorList>
    </citation>
    <scope>NUCLEOTIDE SEQUENCE</scope>
    <source>
        <strain evidence="10">CM22</strain>
    </source>
</reference>